<reference evidence="2" key="2">
    <citation type="journal article" date="2022" name="Hortic Res">
        <title>The genome of Dioscorea zingiberensis sheds light on the biosynthesis, origin and evolution of the medicinally important diosgenin saponins.</title>
        <authorList>
            <person name="Li Y."/>
            <person name="Tan C."/>
            <person name="Li Z."/>
            <person name="Guo J."/>
            <person name="Li S."/>
            <person name="Chen X."/>
            <person name="Wang C."/>
            <person name="Dai X."/>
            <person name="Yang H."/>
            <person name="Song W."/>
            <person name="Hou L."/>
            <person name="Xu J."/>
            <person name="Tong Z."/>
            <person name="Xu A."/>
            <person name="Yuan X."/>
            <person name="Wang W."/>
            <person name="Yang Q."/>
            <person name="Chen L."/>
            <person name="Sun Z."/>
            <person name="Wang K."/>
            <person name="Pan B."/>
            <person name="Chen J."/>
            <person name="Bao Y."/>
            <person name="Liu F."/>
            <person name="Qi X."/>
            <person name="Gang D.R."/>
            <person name="Wen J."/>
            <person name="Li J."/>
        </authorList>
    </citation>
    <scope>NUCLEOTIDE SEQUENCE</scope>
    <source>
        <strain evidence="2">Dzin_1.0</strain>
    </source>
</reference>
<evidence type="ECO:0000259" key="1">
    <source>
        <dbReference type="SMART" id="SM00666"/>
    </source>
</evidence>
<proteinExistence type="predicted"/>
<dbReference type="InterPro" id="IPR000270">
    <property type="entry name" value="PB1_dom"/>
</dbReference>
<dbReference type="Proteomes" id="UP001085076">
    <property type="component" value="Miscellaneous, Linkage group lg05"/>
</dbReference>
<evidence type="ECO:0000313" key="3">
    <source>
        <dbReference type="Proteomes" id="UP001085076"/>
    </source>
</evidence>
<dbReference type="SMART" id="SM00666">
    <property type="entry name" value="PB1"/>
    <property type="match status" value="1"/>
</dbReference>
<evidence type="ECO:0000313" key="2">
    <source>
        <dbReference type="EMBL" id="KAJ0973319.1"/>
    </source>
</evidence>
<feature type="domain" description="PB1" evidence="1">
    <location>
        <begin position="19"/>
        <end position="102"/>
    </location>
</feature>
<gene>
    <name evidence="2" type="ORF">J5N97_021278</name>
</gene>
<dbReference type="EMBL" id="JAGGNH010000005">
    <property type="protein sequence ID" value="KAJ0973319.1"/>
    <property type="molecule type" value="Genomic_DNA"/>
</dbReference>
<reference evidence="2" key="1">
    <citation type="submission" date="2021-03" db="EMBL/GenBank/DDBJ databases">
        <authorList>
            <person name="Li Z."/>
            <person name="Yang C."/>
        </authorList>
    </citation>
    <scope>NUCLEOTIDE SEQUENCE</scope>
    <source>
        <strain evidence="2">Dzin_1.0</strain>
        <tissue evidence="2">Leaf</tissue>
    </source>
</reference>
<protein>
    <recommendedName>
        <fullName evidence="1">PB1 domain-containing protein</fullName>
    </recommendedName>
</protein>
<dbReference type="Pfam" id="PF00564">
    <property type="entry name" value="PB1"/>
    <property type="match status" value="1"/>
</dbReference>
<dbReference type="OrthoDB" id="125347at2759"/>
<name>A0A9D5CI68_9LILI</name>
<comment type="caution">
    <text evidence="2">The sequence shown here is derived from an EMBL/GenBank/DDBJ whole genome shotgun (WGS) entry which is preliminary data.</text>
</comment>
<sequence>MAGERILAMCHLGGEFVFNSDGSMSYDGEEAHAIEITREMKFSEFQSEISSMLNSNTDAFTIYYFFPNNKKNHITLCNDIDFKRMVYVYADSGTIDVYVLKQNRSDPDDSGTSTDGDTAALPTPRVAKRRRLSIAAREQMITLRMSLWAKFVHKDG</sequence>
<dbReference type="SUPFAM" id="SSF54277">
    <property type="entry name" value="CAD &amp; PB1 domains"/>
    <property type="match status" value="1"/>
</dbReference>
<organism evidence="2 3">
    <name type="scientific">Dioscorea zingiberensis</name>
    <dbReference type="NCBI Taxonomy" id="325984"/>
    <lineage>
        <taxon>Eukaryota</taxon>
        <taxon>Viridiplantae</taxon>
        <taxon>Streptophyta</taxon>
        <taxon>Embryophyta</taxon>
        <taxon>Tracheophyta</taxon>
        <taxon>Spermatophyta</taxon>
        <taxon>Magnoliopsida</taxon>
        <taxon>Liliopsida</taxon>
        <taxon>Dioscoreales</taxon>
        <taxon>Dioscoreaceae</taxon>
        <taxon>Dioscorea</taxon>
    </lineage>
</organism>
<dbReference type="AlphaFoldDB" id="A0A9D5CI68"/>
<keyword evidence="3" id="KW-1185">Reference proteome</keyword>
<accession>A0A9D5CI68</accession>